<evidence type="ECO:0000313" key="1">
    <source>
        <dbReference type="EMBL" id="QJX79946.1"/>
    </source>
</evidence>
<protein>
    <submittedName>
        <fullName evidence="1">Uncharacterized protein</fullName>
    </submittedName>
</protein>
<dbReference type="AlphaFoldDB" id="A0A6M6E2G5"/>
<accession>A0A6M6E2G5</accession>
<dbReference type="EMBL" id="CP045273">
    <property type="protein sequence ID" value="QJX79946.1"/>
    <property type="molecule type" value="Genomic_DNA"/>
</dbReference>
<organism evidence="1 2">
    <name type="scientific">Priestia megaterium</name>
    <name type="common">Bacillus megaterium</name>
    <dbReference type="NCBI Taxonomy" id="1404"/>
    <lineage>
        <taxon>Bacteria</taxon>
        <taxon>Bacillati</taxon>
        <taxon>Bacillota</taxon>
        <taxon>Bacilli</taxon>
        <taxon>Bacillales</taxon>
        <taxon>Bacillaceae</taxon>
        <taxon>Priestia</taxon>
    </lineage>
</organism>
<gene>
    <name evidence="1" type="ORF">FDZ14_27990</name>
</gene>
<name>A0A6M6E2G5_PRIMG</name>
<evidence type="ECO:0000313" key="2">
    <source>
        <dbReference type="Proteomes" id="UP000501076"/>
    </source>
</evidence>
<dbReference type="RefSeq" id="WP_171777928.1">
    <property type="nucleotide sequence ID" value="NZ_CP045273.1"/>
</dbReference>
<sequence length="341" mass="39755">MNTMAKMPAQKLAEDVIKQNKTTTKVNAKKFIKLVTDVAKNTGMDNWLTNQTVKLVDETKSYQDFNIYGLVKVRYMKETSKFLGFVGELNNNYRSKFEGMVTKTAHISSVLSISGEFKGFRSTYNQFIEELTSCFALQWNELYLYKVQWIFDFYEFLCDEYEDVSISFTSQIVYLKKHDKMIKLTEVTHRGGGTIIGCQDVRLCEYIKYYNSESLEMVRLKLREIFNSKTPDCSQKNFELGSTKLDDLAYEIFPIHRHSEKWKNTLLKSLEKSVPAPLVEVVLTSIPVNLKVGSSEAKFEAEYYKCDLGFYAFEFDKKRVIFKETETEIKTYLLEQIVKEL</sequence>
<proteinExistence type="predicted"/>
<dbReference type="Proteomes" id="UP000501076">
    <property type="component" value="Plasmid pFDU301A"/>
</dbReference>
<reference evidence="1 2" key="1">
    <citation type="submission" date="2019-10" db="EMBL/GenBank/DDBJ databases">
        <title>Complete genome sequences for adaption low water activity.</title>
        <authorList>
            <person name="Zhao L."/>
            <person name="Zhong J."/>
        </authorList>
    </citation>
    <scope>NUCLEOTIDE SEQUENCE [LARGE SCALE GENOMIC DNA]</scope>
    <source>
        <strain evidence="1 2">FDU301</strain>
        <plasmid evidence="2">pfdu301a</plasmid>
    </source>
</reference>
<keyword evidence="1" id="KW-0614">Plasmid</keyword>
<geneLocation type="plasmid" evidence="2">
    <name>pfdu301a</name>
</geneLocation>